<evidence type="ECO:0000256" key="3">
    <source>
        <dbReference type="ARBA" id="ARBA00022691"/>
    </source>
</evidence>
<reference evidence="7" key="1">
    <citation type="journal article" date="2021" name="PeerJ">
        <title>Extensive microbial diversity within the chicken gut microbiome revealed by metagenomics and culture.</title>
        <authorList>
            <person name="Gilroy R."/>
            <person name="Ravi A."/>
            <person name="Getino M."/>
            <person name="Pursley I."/>
            <person name="Horton D.L."/>
            <person name="Alikhan N.F."/>
            <person name="Baker D."/>
            <person name="Gharbi K."/>
            <person name="Hall N."/>
            <person name="Watson M."/>
            <person name="Adriaenssens E.M."/>
            <person name="Foster-Nyarko E."/>
            <person name="Jarju S."/>
            <person name="Secka A."/>
            <person name="Antonio M."/>
            <person name="Oren A."/>
            <person name="Chaudhuri R.R."/>
            <person name="La Ragione R."/>
            <person name="Hildebrand F."/>
            <person name="Pallen M.J."/>
        </authorList>
    </citation>
    <scope>NUCLEOTIDE SEQUENCE</scope>
    <source>
        <strain evidence="7">378</strain>
    </source>
</reference>
<evidence type="ECO:0000256" key="2">
    <source>
        <dbReference type="ARBA" id="ARBA00022679"/>
    </source>
</evidence>
<comment type="function">
    <text evidence="4">Methylates the class 1 translation termination release factors RF1/PrfA and RF2/PrfB on the glutamine residue of the universally conserved GGQ motif.</text>
</comment>
<sequence length="361" mass="39889">MPLRYSKKLNSSHFPRKKRLAPCITAPPFLSSCHCPAVWHAVSSLREAAVQIRALLRQAVTLLKDHGFESPRLEAELLMMHVTKLNKVQLITRDHEELPALDETVYRALLEQRLQGQPIAYIVGERDFWNLTLKVSPDTLIPRPDTEILVEKALTLIKCNYCRDVLDLGTGSGAIILSLKHDAPEIRASAVDISPAALAVAAENAARYNLEVSWYCGSWFSPFMQPQNAAGATKDKASSSPYTFNIRGGAAAAQGEAIAQFDLIVANPPYIEEGDPHLKQGDVRFEPMGALVSGQDGLSDIKLIVHESRAFLRQGGYLVLEHGYNQGEAVRHLLQTVGYVQVETLRDYGQNERVTLGRALS</sequence>
<proteinExistence type="inferred from homology"/>
<feature type="binding site" evidence="4">
    <location>
        <begin position="267"/>
        <end position="270"/>
    </location>
    <ligand>
        <name>substrate</name>
    </ligand>
</feature>
<dbReference type="PANTHER" id="PTHR18895:SF74">
    <property type="entry name" value="MTRF1L RELEASE FACTOR GLUTAMINE METHYLTRANSFERASE"/>
    <property type="match status" value="1"/>
</dbReference>
<dbReference type="Pfam" id="PF17827">
    <property type="entry name" value="PrmC_N"/>
    <property type="match status" value="1"/>
</dbReference>
<dbReference type="InterPro" id="IPR041698">
    <property type="entry name" value="Methyltransf_25"/>
</dbReference>
<dbReference type="Pfam" id="PF13649">
    <property type="entry name" value="Methyltransf_25"/>
    <property type="match status" value="1"/>
</dbReference>
<dbReference type="NCBIfam" id="TIGR03534">
    <property type="entry name" value="RF_mod_PrmC"/>
    <property type="match status" value="1"/>
</dbReference>
<feature type="domain" description="Methyltransferase" evidence="5">
    <location>
        <begin position="165"/>
        <end position="219"/>
    </location>
</feature>
<dbReference type="InterPro" id="IPR004556">
    <property type="entry name" value="HemK-like"/>
</dbReference>
<dbReference type="InterPro" id="IPR040758">
    <property type="entry name" value="PrmC_N"/>
</dbReference>
<dbReference type="HAMAP" id="MF_02126">
    <property type="entry name" value="RF_methyltr_PrmC"/>
    <property type="match status" value="1"/>
</dbReference>
<dbReference type="InterPro" id="IPR029063">
    <property type="entry name" value="SAM-dependent_MTases_sf"/>
</dbReference>
<dbReference type="CDD" id="cd02440">
    <property type="entry name" value="AdoMet_MTases"/>
    <property type="match status" value="1"/>
</dbReference>
<gene>
    <name evidence="4 7" type="primary">prmC</name>
    <name evidence="7" type="ORF">H9847_00765</name>
</gene>
<dbReference type="NCBIfam" id="TIGR00536">
    <property type="entry name" value="hemK_fam"/>
    <property type="match status" value="1"/>
</dbReference>
<dbReference type="InterPro" id="IPR002052">
    <property type="entry name" value="DNA_methylase_N6_adenine_CS"/>
</dbReference>
<feature type="binding site" evidence="4">
    <location>
        <position position="219"/>
    </location>
    <ligand>
        <name>S-adenosyl-L-methionine</name>
        <dbReference type="ChEBI" id="CHEBI:59789"/>
    </ligand>
</feature>
<dbReference type="PROSITE" id="PS00092">
    <property type="entry name" value="N6_MTASE"/>
    <property type="match status" value="1"/>
</dbReference>
<feature type="domain" description="Release factor glutamine methyltransferase N-terminal" evidence="6">
    <location>
        <begin position="55"/>
        <end position="124"/>
    </location>
</feature>
<dbReference type="EMBL" id="JAHLFE010000014">
    <property type="protein sequence ID" value="MBU3843395.1"/>
    <property type="molecule type" value="Genomic_DNA"/>
</dbReference>
<protein>
    <recommendedName>
        <fullName evidence="4">Release factor glutamine methyltransferase</fullName>
        <shortName evidence="4">RF MTase</shortName>
        <ecNumber evidence="4">2.1.1.297</ecNumber>
    </recommendedName>
    <alternativeName>
        <fullName evidence="4">N5-glutamine methyltransferase PrmC</fullName>
    </alternativeName>
    <alternativeName>
        <fullName evidence="4">Protein-(glutamine-N5) MTase PrmC</fullName>
    </alternativeName>
    <alternativeName>
        <fullName evidence="4">Protein-glutamine N-methyltransferase PrmC</fullName>
    </alternativeName>
</protein>
<comment type="caution">
    <text evidence="7">The sequence shown here is derived from an EMBL/GenBank/DDBJ whole genome shotgun (WGS) entry which is preliminary data.</text>
</comment>
<dbReference type="AlphaFoldDB" id="A0A948TEI8"/>
<accession>A0A948TEI8</accession>
<name>A0A948TEI8_9GAMM</name>
<evidence type="ECO:0000259" key="5">
    <source>
        <dbReference type="Pfam" id="PF13649"/>
    </source>
</evidence>
<keyword evidence="3 4" id="KW-0949">S-adenosyl-L-methionine</keyword>
<keyword evidence="1 4" id="KW-0489">Methyltransferase</keyword>
<dbReference type="InterPro" id="IPR050320">
    <property type="entry name" value="N5-glutamine_MTase"/>
</dbReference>
<dbReference type="Gene3D" id="3.40.50.150">
    <property type="entry name" value="Vaccinia Virus protein VP39"/>
    <property type="match status" value="1"/>
</dbReference>
<dbReference type="GO" id="GO:0032259">
    <property type="term" value="P:methylation"/>
    <property type="evidence" value="ECO:0007669"/>
    <property type="project" value="UniProtKB-KW"/>
</dbReference>
<dbReference type="PANTHER" id="PTHR18895">
    <property type="entry name" value="HEMK METHYLTRANSFERASE"/>
    <property type="match status" value="1"/>
</dbReference>
<dbReference type="InterPro" id="IPR019874">
    <property type="entry name" value="RF_methyltr_PrmC"/>
</dbReference>
<evidence type="ECO:0000256" key="1">
    <source>
        <dbReference type="ARBA" id="ARBA00022603"/>
    </source>
</evidence>
<reference evidence="7" key="2">
    <citation type="submission" date="2021-04" db="EMBL/GenBank/DDBJ databases">
        <authorList>
            <person name="Gilroy R."/>
        </authorList>
    </citation>
    <scope>NUCLEOTIDE SEQUENCE</scope>
    <source>
        <strain evidence="7">378</strain>
    </source>
</reference>
<evidence type="ECO:0000313" key="7">
    <source>
        <dbReference type="EMBL" id="MBU3843395.1"/>
    </source>
</evidence>
<evidence type="ECO:0000256" key="4">
    <source>
        <dbReference type="HAMAP-Rule" id="MF_02126"/>
    </source>
</evidence>
<dbReference type="PROSITE" id="PS51257">
    <property type="entry name" value="PROKAR_LIPOPROTEIN"/>
    <property type="match status" value="1"/>
</dbReference>
<evidence type="ECO:0000313" key="8">
    <source>
        <dbReference type="Proteomes" id="UP000733611"/>
    </source>
</evidence>
<organism evidence="7 8">
    <name type="scientific">Candidatus Anaerobiospirillum pullicola</name>
    <dbReference type="NCBI Taxonomy" id="2838451"/>
    <lineage>
        <taxon>Bacteria</taxon>
        <taxon>Pseudomonadati</taxon>
        <taxon>Pseudomonadota</taxon>
        <taxon>Gammaproteobacteria</taxon>
        <taxon>Aeromonadales</taxon>
        <taxon>Succinivibrionaceae</taxon>
        <taxon>Anaerobiospirillum</taxon>
    </lineage>
</organism>
<comment type="similarity">
    <text evidence="4">Belongs to the protein N5-glutamine methyltransferase family. PrmC subfamily.</text>
</comment>
<dbReference type="GO" id="GO:0003676">
    <property type="term" value="F:nucleic acid binding"/>
    <property type="evidence" value="ECO:0007669"/>
    <property type="project" value="InterPro"/>
</dbReference>
<dbReference type="Proteomes" id="UP000733611">
    <property type="component" value="Unassembled WGS sequence"/>
</dbReference>
<feature type="binding site" evidence="4">
    <location>
        <position position="192"/>
    </location>
    <ligand>
        <name>S-adenosyl-L-methionine</name>
        <dbReference type="ChEBI" id="CHEBI:59789"/>
    </ligand>
</feature>
<evidence type="ECO:0000259" key="6">
    <source>
        <dbReference type="Pfam" id="PF17827"/>
    </source>
</evidence>
<dbReference type="SUPFAM" id="SSF53335">
    <property type="entry name" value="S-adenosyl-L-methionine-dependent methyltransferases"/>
    <property type="match status" value="1"/>
</dbReference>
<keyword evidence="2 4" id="KW-0808">Transferase</keyword>
<dbReference type="GO" id="GO:0102559">
    <property type="term" value="F:peptide chain release factor N(5)-glutamine methyltransferase activity"/>
    <property type="evidence" value="ECO:0007669"/>
    <property type="project" value="UniProtKB-EC"/>
</dbReference>
<dbReference type="Gene3D" id="1.10.8.10">
    <property type="entry name" value="DNA helicase RuvA subunit, C-terminal domain"/>
    <property type="match status" value="1"/>
</dbReference>
<feature type="binding site" evidence="4">
    <location>
        <position position="267"/>
    </location>
    <ligand>
        <name>S-adenosyl-L-methionine</name>
        <dbReference type="ChEBI" id="CHEBI:59789"/>
    </ligand>
</feature>
<feature type="binding site" evidence="4">
    <location>
        <begin position="169"/>
        <end position="173"/>
    </location>
    <ligand>
        <name>S-adenosyl-L-methionine</name>
        <dbReference type="ChEBI" id="CHEBI:59789"/>
    </ligand>
</feature>
<dbReference type="EC" id="2.1.1.297" evidence="4"/>
<comment type="catalytic activity">
    <reaction evidence="4">
        <text>L-glutaminyl-[peptide chain release factor] + S-adenosyl-L-methionine = N(5)-methyl-L-glutaminyl-[peptide chain release factor] + S-adenosyl-L-homocysteine + H(+)</text>
        <dbReference type="Rhea" id="RHEA:42896"/>
        <dbReference type="Rhea" id="RHEA-COMP:10271"/>
        <dbReference type="Rhea" id="RHEA-COMP:10272"/>
        <dbReference type="ChEBI" id="CHEBI:15378"/>
        <dbReference type="ChEBI" id="CHEBI:30011"/>
        <dbReference type="ChEBI" id="CHEBI:57856"/>
        <dbReference type="ChEBI" id="CHEBI:59789"/>
        <dbReference type="ChEBI" id="CHEBI:61891"/>
        <dbReference type="EC" id="2.1.1.297"/>
    </reaction>
</comment>